<protein>
    <submittedName>
        <fullName evidence="1">Uncharacterized protein</fullName>
    </submittedName>
</protein>
<organism evidence="1">
    <name type="scientific">Anguilla anguilla</name>
    <name type="common">European freshwater eel</name>
    <name type="synonym">Muraena anguilla</name>
    <dbReference type="NCBI Taxonomy" id="7936"/>
    <lineage>
        <taxon>Eukaryota</taxon>
        <taxon>Metazoa</taxon>
        <taxon>Chordata</taxon>
        <taxon>Craniata</taxon>
        <taxon>Vertebrata</taxon>
        <taxon>Euteleostomi</taxon>
        <taxon>Actinopterygii</taxon>
        <taxon>Neopterygii</taxon>
        <taxon>Teleostei</taxon>
        <taxon>Anguilliformes</taxon>
        <taxon>Anguillidae</taxon>
        <taxon>Anguilla</taxon>
    </lineage>
</organism>
<dbReference type="EMBL" id="GBXM01033721">
    <property type="protein sequence ID" value="JAH74856.1"/>
    <property type="molecule type" value="Transcribed_RNA"/>
</dbReference>
<accession>A0A0E9VX07</accession>
<evidence type="ECO:0000313" key="1">
    <source>
        <dbReference type="EMBL" id="JAH82601.1"/>
    </source>
</evidence>
<reference evidence="1" key="1">
    <citation type="submission" date="2014-11" db="EMBL/GenBank/DDBJ databases">
        <authorList>
            <person name="Amaro Gonzalez C."/>
        </authorList>
    </citation>
    <scope>NUCLEOTIDE SEQUENCE</scope>
</reference>
<dbReference type="EMBL" id="GBXM01025976">
    <property type="protein sequence ID" value="JAH82601.1"/>
    <property type="molecule type" value="Transcribed_RNA"/>
</dbReference>
<sequence>MHSRKSQHDHVFHYKSTVLTQETHFCIIFKWELQAFRQYSSLKYLEVQKHPKSLQK</sequence>
<dbReference type="AlphaFoldDB" id="A0A0E9VX07"/>
<reference evidence="1" key="2">
    <citation type="journal article" date="2015" name="Fish Shellfish Immunol.">
        <title>Early steps in the European eel (Anguilla anguilla)-Vibrio vulnificus interaction in the gills: Role of the RtxA13 toxin.</title>
        <authorList>
            <person name="Callol A."/>
            <person name="Pajuelo D."/>
            <person name="Ebbesson L."/>
            <person name="Teles M."/>
            <person name="MacKenzie S."/>
            <person name="Amaro C."/>
        </authorList>
    </citation>
    <scope>NUCLEOTIDE SEQUENCE</scope>
</reference>
<name>A0A0E9VX07_ANGAN</name>
<proteinExistence type="predicted"/>